<accession>A0A1E5WG00</accession>
<dbReference type="Gene3D" id="2.40.30.70">
    <property type="entry name" value="YaeB-like"/>
    <property type="match status" value="1"/>
</dbReference>
<gene>
    <name evidence="5" type="ORF">BAE44_0002902</name>
</gene>
<evidence type="ECO:0000313" key="6">
    <source>
        <dbReference type="Proteomes" id="UP000095767"/>
    </source>
</evidence>
<dbReference type="InterPro" id="IPR023370">
    <property type="entry name" value="TrmO-like_N"/>
</dbReference>
<dbReference type="FunFam" id="2.40.30.70:FF:000003">
    <property type="entry name" value="tRNA (Adenine(37)-N6)-methyltransferase isoform A"/>
    <property type="match status" value="1"/>
</dbReference>
<dbReference type="SUPFAM" id="SSF118196">
    <property type="entry name" value="YaeB-like"/>
    <property type="match status" value="1"/>
</dbReference>
<evidence type="ECO:0000256" key="1">
    <source>
        <dbReference type="ARBA" id="ARBA00022691"/>
    </source>
</evidence>
<proteinExistence type="inferred from homology"/>
<sequence length="389" mass="41906">MAPPHGLAAALAATAAAIVLSSLLYRRKCGRLASRVRELETALAAAAEKAASERRGRVRAQQSLRRALSEKEPCSDEARPAKAAAAAPASYPMAPIGTVQSCFSTRNGTPRQPLVVALARATVALDPARVPAAALEGLASYSHCWILYVFHLNTDLDKMWKDPARSKLKAKVRVPRLKGGKMGVLATRSPHRPNPIGLSVAKVEAVDGHAVLLSGVDLVDGTPVLDIKPYLPYSDSVKGAAVPNWLEVDGALAVESIHFSEHFVSALPICWVHAQKQSLYASADEFQDLIKQVLTWDIRSISQRIRPHRVNMEGDADDRCSEEADEDHEGTARSGVVYHLHLEGIDVSYRINQGSNIVVEDAALLTGAAGNQNRCGYLAWRDKLGSGVL</sequence>
<dbReference type="Proteomes" id="UP000095767">
    <property type="component" value="Unassembled WGS sequence"/>
</dbReference>
<evidence type="ECO:0000259" key="4">
    <source>
        <dbReference type="PROSITE" id="PS51668"/>
    </source>
</evidence>
<dbReference type="InterPro" id="IPR040372">
    <property type="entry name" value="YaeB-like"/>
</dbReference>
<dbReference type="Pfam" id="PF01980">
    <property type="entry name" value="TrmO_N"/>
    <property type="match status" value="1"/>
</dbReference>
<protein>
    <submittedName>
        <fullName evidence="5">tRNA (Adenine(37)-N6)-methyltransferase</fullName>
    </submittedName>
</protein>
<dbReference type="InterPro" id="IPR036414">
    <property type="entry name" value="YaeB_N_sf"/>
</dbReference>
<feature type="transmembrane region" description="Helical" evidence="3">
    <location>
        <begin position="6"/>
        <end position="25"/>
    </location>
</feature>
<keyword evidence="1" id="KW-0949">S-adenosyl-L-methionine</keyword>
<dbReference type="PANTHER" id="PTHR12818:SF0">
    <property type="entry name" value="TRNA (ADENINE(37)-N6)-METHYLTRANSFERASE"/>
    <property type="match status" value="1"/>
</dbReference>
<dbReference type="PROSITE" id="PS51668">
    <property type="entry name" value="TSAA_2"/>
    <property type="match status" value="1"/>
</dbReference>
<feature type="domain" description="TsaA-like" evidence="4">
    <location>
        <begin position="93"/>
        <end position="239"/>
    </location>
</feature>
<name>A0A1E5WG00_9POAL</name>
<dbReference type="NCBIfam" id="TIGR00104">
    <property type="entry name" value="tRNA_TsaA"/>
    <property type="match status" value="1"/>
</dbReference>
<keyword evidence="3" id="KW-0472">Membrane</keyword>
<dbReference type="OrthoDB" id="4882at2759"/>
<comment type="caution">
    <text evidence="5">The sequence shown here is derived from an EMBL/GenBank/DDBJ whole genome shotgun (WGS) entry which is preliminary data.</text>
</comment>
<keyword evidence="5" id="KW-0489">Methyltransferase</keyword>
<keyword evidence="5" id="KW-0808">Transferase</keyword>
<reference evidence="5 6" key="1">
    <citation type="submission" date="2016-09" db="EMBL/GenBank/DDBJ databases">
        <title>The draft genome of Dichanthelium oligosanthes: A C3 panicoid grass species.</title>
        <authorList>
            <person name="Studer A.J."/>
            <person name="Schnable J.C."/>
            <person name="Brutnell T.P."/>
        </authorList>
    </citation>
    <scope>NUCLEOTIDE SEQUENCE [LARGE SCALE GENOMIC DNA]</scope>
    <source>
        <strain evidence="6">cv. Kellogg 1175</strain>
        <tissue evidence="5">Leaf</tissue>
    </source>
</reference>
<dbReference type="CDD" id="cd09281">
    <property type="entry name" value="UPF0066"/>
    <property type="match status" value="1"/>
</dbReference>
<keyword evidence="6" id="KW-1185">Reference proteome</keyword>
<organism evidence="5 6">
    <name type="scientific">Dichanthelium oligosanthes</name>
    <dbReference type="NCBI Taxonomy" id="888268"/>
    <lineage>
        <taxon>Eukaryota</taxon>
        <taxon>Viridiplantae</taxon>
        <taxon>Streptophyta</taxon>
        <taxon>Embryophyta</taxon>
        <taxon>Tracheophyta</taxon>
        <taxon>Spermatophyta</taxon>
        <taxon>Magnoliopsida</taxon>
        <taxon>Liliopsida</taxon>
        <taxon>Poales</taxon>
        <taxon>Poaceae</taxon>
        <taxon>PACMAD clade</taxon>
        <taxon>Panicoideae</taxon>
        <taxon>Panicodae</taxon>
        <taxon>Paniceae</taxon>
        <taxon>Dichantheliinae</taxon>
        <taxon>Dichanthelium</taxon>
    </lineage>
</organism>
<evidence type="ECO:0000256" key="2">
    <source>
        <dbReference type="ARBA" id="ARBA00033753"/>
    </source>
</evidence>
<keyword evidence="3" id="KW-1133">Transmembrane helix</keyword>
<dbReference type="GO" id="GO:0032259">
    <property type="term" value="P:methylation"/>
    <property type="evidence" value="ECO:0007669"/>
    <property type="project" value="UniProtKB-KW"/>
</dbReference>
<dbReference type="InterPro" id="IPR036413">
    <property type="entry name" value="YaeB-like_sf"/>
</dbReference>
<dbReference type="AlphaFoldDB" id="A0A1E5WG00"/>
<dbReference type="PANTHER" id="PTHR12818">
    <property type="entry name" value="TRNA (ADENINE(37)-N6)-METHYLTRANSFERASE"/>
    <property type="match status" value="1"/>
</dbReference>
<dbReference type="EMBL" id="LWDX02010223">
    <property type="protein sequence ID" value="OEL36080.1"/>
    <property type="molecule type" value="Genomic_DNA"/>
</dbReference>
<keyword evidence="3" id="KW-0812">Transmembrane</keyword>
<evidence type="ECO:0000313" key="5">
    <source>
        <dbReference type="EMBL" id="OEL36080.1"/>
    </source>
</evidence>
<evidence type="ECO:0000256" key="3">
    <source>
        <dbReference type="SAM" id="Phobius"/>
    </source>
</evidence>
<comment type="similarity">
    <text evidence="2">Belongs to the tRNA methyltransferase O family.</text>
</comment>
<dbReference type="STRING" id="888268.A0A1E5WG00"/>
<dbReference type="GO" id="GO:0008168">
    <property type="term" value="F:methyltransferase activity"/>
    <property type="evidence" value="ECO:0007669"/>
    <property type="project" value="UniProtKB-KW"/>
</dbReference>